<evidence type="ECO:0000256" key="5">
    <source>
        <dbReference type="ARBA" id="ARBA00023004"/>
    </source>
</evidence>
<keyword evidence="3 6" id="KW-0561">Oxygen transport</keyword>
<dbReference type="AlphaFoldDB" id="A0A2A4G046"/>
<evidence type="ECO:0000313" key="9">
    <source>
        <dbReference type="Proteomes" id="UP000218934"/>
    </source>
</evidence>
<proteinExistence type="inferred from homology"/>
<dbReference type="Gene3D" id="1.10.490.10">
    <property type="entry name" value="Globins"/>
    <property type="match status" value="1"/>
</dbReference>
<accession>A0A2A4G046</accession>
<dbReference type="Pfam" id="PF00042">
    <property type="entry name" value="Globin"/>
    <property type="match status" value="1"/>
</dbReference>
<dbReference type="GO" id="GO:0071949">
    <property type="term" value="F:FAD binding"/>
    <property type="evidence" value="ECO:0007669"/>
    <property type="project" value="TreeGrafter"/>
</dbReference>
<evidence type="ECO:0000256" key="3">
    <source>
        <dbReference type="ARBA" id="ARBA00022621"/>
    </source>
</evidence>
<name>A0A2A4G046_9SPHN</name>
<evidence type="ECO:0000256" key="1">
    <source>
        <dbReference type="ARBA" id="ARBA00006401"/>
    </source>
</evidence>
<dbReference type="InterPro" id="IPR000971">
    <property type="entry name" value="Globin"/>
</dbReference>
<dbReference type="GO" id="GO:0019825">
    <property type="term" value="F:oxygen binding"/>
    <property type="evidence" value="ECO:0007669"/>
    <property type="project" value="InterPro"/>
</dbReference>
<comment type="caution">
    <text evidence="8">The sequence shown here is derived from an EMBL/GenBank/DDBJ whole genome shotgun (WGS) entry which is preliminary data.</text>
</comment>
<dbReference type="InterPro" id="IPR009050">
    <property type="entry name" value="Globin-like_sf"/>
</dbReference>
<feature type="domain" description="Globin" evidence="7">
    <location>
        <begin position="20"/>
        <end position="156"/>
    </location>
</feature>
<reference evidence="8 9" key="1">
    <citation type="submission" date="2017-09" db="EMBL/GenBank/DDBJ databases">
        <title>The Catabolism of 3,6-Dichlorosalicylic acid is Initiated by the Cytochrome P450 Monooxygenase DsmABC in Rhizorhabdus dicambivorans Ndbn-20.</title>
        <authorList>
            <person name="Na L."/>
        </authorList>
    </citation>
    <scope>NUCLEOTIDE SEQUENCE [LARGE SCALE GENOMIC DNA]</scope>
    <source>
        <strain evidence="8 9">Ndbn-20m</strain>
    </source>
</reference>
<dbReference type="PANTHER" id="PTHR43396:SF3">
    <property type="entry name" value="FLAVOHEMOPROTEIN"/>
    <property type="match status" value="1"/>
</dbReference>
<keyword evidence="9" id="KW-1185">Reference proteome</keyword>
<dbReference type="SUPFAM" id="SSF46458">
    <property type="entry name" value="Globin-like"/>
    <property type="match status" value="1"/>
</dbReference>
<keyword evidence="2 6" id="KW-0349">Heme</keyword>
<dbReference type="PROSITE" id="PS01033">
    <property type="entry name" value="GLOBIN"/>
    <property type="match status" value="1"/>
</dbReference>
<comment type="similarity">
    <text evidence="6">Belongs to the globin family.</text>
</comment>
<protein>
    <recommendedName>
        <fullName evidence="7">Globin domain-containing protein</fullName>
    </recommendedName>
</protein>
<evidence type="ECO:0000313" key="8">
    <source>
        <dbReference type="EMBL" id="PCE44427.1"/>
    </source>
</evidence>
<evidence type="ECO:0000256" key="6">
    <source>
        <dbReference type="RuleBase" id="RU000356"/>
    </source>
</evidence>
<dbReference type="InterPro" id="IPR012292">
    <property type="entry name" value="Globin/Proto"/>
</dbReference>
<dbReference type="GO" id="GO:0005344">
    <property type="term" value="F:oxygen carrier activity"/>
    <property type="evidence" value="ECO:0007669"/>
    <property type="project" value="UniProtKB-KW"/>
</dbReference>
<dbReference type="PANTHER" id="PTHR43396">
    <property type="entry name" value="FLAVOHEMOPROTEIN"/>
    <property type="match status" value="1"/>
</dbReference>
<keyword evidence="6" id="KW-0813">Transport</keyword>
<dbReference type="GO" id="GO:0046210">
    <property type="term" value="P:nitric oxide catabolic process"/>
    <property type="evidence" value="ECO:0007669"/>
    <property type="project" value="TreeGrafter"/>
</dbReference>
<evidence type="ECO:0000256" key="4">
    <source>
        <dbReference type="ARBA" id="ARBA00022723"/>
    </source>
</evidence>
<dbReference type="RefSeq" id="WP_083215644.1">
    <property type="nucleotide sequence ID" value="NZ_NWUF01000001.1"/>
</dbReference>
<keyword evidence="4" id="KW-0479">Metal-binding</keyword>
<dbReference type="KEGG" id="rdi:CMV14_11405"/>
<gene>
    <name evidence="8" type="ORF">COO09_00790</name>
</gene>
<dbReference type="GO" id="GO:0020037">
    <property type="term" value="F:heme binding"/>
    <property type="evidence" value="ECO:0007669"/>
    <property type="project" value="InterPro"/>
</dbReference>
<dbReference type="Proteomes" id="UP000218934">
    <property type="component" value="Unassembled WGS sequence"/>
</dbReference>
<organism evidence="8 9">
    <name type="scientific">Rhizorhabdus dicambivorans</name>
    <dbReference type="NCBI Taxonomy" id="1850238"/>
    <lineage>
        <taxon>Bacteria</taxon>
        <taxon>Pseudomonadati</taxon>
        <taxon>Pseudomonadota</taxon>
        <taxon>Alphaproteobacteria</taxon>
        <taxon>Sphingomonadales</taxon>
        <taxon>Sphingomonadaceae</taxon>
        <taxon>Rhizorhabdus</taxon>
    </lineage>
</organism>
<keyword evidence="5" id="KW-0408">Iron</keyword>
<dbReference type="EMBL" id="NWUF01000001">
    <property type="protein sequence ID" value="PCE44427.1"/>
    <property type="molecule type" value="Genomic_DNA"/>
</dbReference>
<evidence type="ECO:0000256" key="2">
    <source>
        <dbReference type="ARBA" id="ARBA00022617"/>
    </source>
</evidence>
<dbReference type="GO" id="GO:0071500">
    <property type="term" value="P:cellular response to nitrosative stress"/>
    <property type="evidence" value="ECO:0007669"/>
    <property type="project" value="TreeGrafter"/>
</dbReference>
<dbReference type="OrthoDB" id="9786134at2"/>
<dbReference type="GO" id="GO:0046872">
    <property type="term" value="F:metal ion binding"/>
    <property type="evidence" value="ECO:0007669"/>
    <property type="project" value="UniProtKB-KW"/>
</dbReference>
<dbReference type="FunFam" id="1.10.490.10:FF:000003">
    <property type="entry name" value="Flavohemoprotein"/>
    <property type="match status" value="1"/>
</dbReference>
<dbReference type="GO" id="GO:0008941">
    <property type="term" value="F:nitric oxide dioxygenase NAD(P)H activity"/>
    <property type="evidence" value="ECO:0007669"/>
    <property type="project" value="TreeGrafter"/>
</dbReference>
<comment type="similarity">
    <text evidence="1">In the C-terminal section; belongs to the flavoprotein pyridine nucleotide cytochrome reductase family.</text>
</comment>
<sequence length="164" mass="17907">MTRYRCISYASLRGTCRTMTLSPDIIAIVKSTAPALQQHGLAITQRMYERLFVDPSIKALFDMAAQESGEQPKRLAAAILAYAKNVDNLGALTQAVERMAQRHVETGVKPEHYPAVAAALLPAIKDVLGDAVDQKTLDAWGEAYWFLADILIGREAEKYAGVAA</sequence>
<evidence type="ECO:0000259" key="7">
    <source>
        <dbReference type="PROSITE" id="PS01033"/>
    </source>
</evidence>